<feature type="compositionally biased region" description="Gly residues" evidence="1">
    <location>
        <begin position="212"/>
        <end position="223"/>
    </location>
</feature>
<feature type="compositionally biased region" description="Basic and acidic residues" evidence="1">
    <location>
        <begin position="48"/>
        <end position="67"/>
    </location>
</feature>
<comment type="caution">
    <text evidence="3">The sequence shown here is derived from an EMBL/GenBank/DDBJ whole genome shotgun (WGS) entry which is preliminary data.</text>
</comment>
<feature type="region of interest" description="Disordered" evidence="1">
    <location>
        <begin position="38"/>
        <end position="71"/>
    </location>
</feature>
<accession>A0A2W5KQF4</accession>
<feature type="region of interest" description="Disordered" evidence="1">
    <location>
        <begin position="396"/>
        <end position="418"/>
    </location>
</feature>
<dbReference type="EMBL" id="QFPN01000003">
    <property type="protein sequence ID" value="PZQ17085.1"/>
    <property type="molecule type" value="Genomic_DNA"/>
</dbReference>
<dbReference type="CDD" id="cd17470">
    <property type="entry name" value="T3SS_Flik_C"/>
    <property type="match status" value="1"/>
</dbReference>
<feature type="compositionally biased region" description="Low complexity" evidence="1">
    <location>
        <begin position="189"/>
        <end position="211"/>
    </location>
</feature>
<dbReference type="PANTHER" id="PTHR37533">
    <property type="entry name" value="FLAGELLAR HOOK-LENGTH CONTROL PROTEIN"/>
    <property type="match status" value="1"/>
</dbReference>
<proteinExistence type="predicted"/>
<feature type="compositionally biased region" description="Basic and acidic residues" evidence="1">
    <location>
        <begin position="396"/>
        <end position="405"/>
    </location>
</feature>
<feature type="region of interest" description="Disordered" evidence="1">
    <location>
        <begin position="103"/>
        <end position="132"/>
    </location>
</feature>
<dbReference type="AlphaFoldDB" id="A0A2W5KQF4"/>
<gene>
    <name evidence="3" type="ORF">DI565_06800</name>
</gene>
<sequence length="443" mass="43554">MTPAAAVAPSKSASVATSANALPDAATGVFASLLAATDSPATKVGRGSPERGETDAERAAGRRRDEPAPDDVGAALTFAAPAAALAVPTELTSKGSITDAQGVADAAGSKSAGVDAAAPRRSAEAAATPLFGKSTAVRTDGAATIPSPVAAAPVQATTLAAALQQQVVGTAEPASDTPPDAAAQSGDDGPTLEAPAPLAPPAGAKSADAGSSGEGSAGEGKSGGKAAQASSEAKPDVVKPSATDVPAPKAERGDADSAPSNRAADPAPSSDRAAASTVQGQAAAPQSATAASTATTAPQLSSATAVAVAAQVATAVASHAGQRRTRLEVRLDPGELGRVDVRLDIGHDGRVATRLVVEKAETLDLLRNDARELARMLEQAGFQLGQGGLAFQMKDGRRDDWRDGSQDGAAGRADAVDETDEVAPVSAAYARVRPAVGGVDRTV</sequence>
<dbReference type="InterPro" id="IPR038610">
    <property type="entry name" value="FliK-like_C_sf"/>
</dbReference>
<evidence type="ECO:0000259" key="2">
    <source>
        <dbReference type="Pfam" id="PF02120"/>
    </source>
</evidence>
<dbReference type="Proteomes" id="UP000249577">
    <property type="component" value="Unassembled WGS sequence"/>
</dbReference>
<feature type="compositionally biased region" description="Low complexity" evidence="1">
    <location>
        <begin position="116"/>
        <end position="127"/>
    </location>
</feature>
<dbReference type="InterPro" id="IPR052563">
    <property type="entry name" value="FliK"/>
</dbReference>
<feature type="domain" description="Flagellar hook-length control protein-like C-terminal" evidence="2">
    <location>
        <begin position="316"/>
        <end position="386"/>
    </location>
</feature>
<dbReference type="InterPro" id="IPR021136">
    <property type="entry name" value="Flagellar_hook_control-like_C"/>
</dbReference>
<dbReference type="Pfam" id="PF02120">
    <property type="entry name" value="Flg_hook"/>
    <property type="match status" value="1"/>
</dbReference>
<feature type="compositionally biased region" description="Low complexity" evidence="1">
    <location>
        <begin position="262"/>
        <end position="290"/>
    </location>
</feature>
<dbReference type="PANTHER" id="PTHR37533:SF2">
    <property type="entry name" value="FLAGELLAR HOOK-LENGTH CONTROL PROTEIN"/>
    <property type="match status" value="1"/>
</dbReference>
<evidence type="ECO:0000313" key="3">
    <source>
        <dbReference type="EMBL" id="PZQ17085.1"/>
    </source>
</evidence>
<protein>
    <recommendedName>
        <fullName evidence="2">Flagellar hook-length control protein-like C-terminal domain-containing protein</fullName>
    </recommendedName>
</protein>
<evidence type="ECO:0000256" key="1">
    <source>
        <dbReference type="SAM" id="MobiDB-lite"/>
    </source>
</evidence>
<dbReference type="Gene3D" id="3.30.750.140">
    <property type="match status" value="1"/>
</dbReference>
<reference evidence="3 4" key="1">
    <citation type="submission" date="2017-08" db="EMBL/GenBank/DDBJ databases">
        <title>Infants hospitalized years apart are colonized by the same room-sourced microbial strains.</title>
        <authorList>
            <person name="Brooks B."/>
            <person name="Olm M.R."/>
            <person name="Firek B.A."/>
            <person name="Baker R."/>
            <person name="Thomas B.C."/>
            <person name="Morowitz M.J."/>
            <person name="Banfield J.F."/>
        </authorList>
    </citation>
    <scope>NUCLEOTIDE SEQUENCE [LARGE SCALE GENOMIC DNA]</scope>
    <source>
        <strain evidence="3">S2_005_003_R2_43</strain>
    </source>
</reference>
<feature type="region of interest" description="Disordered" evidence="1">
    <location>
        <begin position="167"/>
        <end position="290"/>
    </location>
</feature>
<name>A0A2W5KQF4_ANCNO</name>
<organism evidence="3 4">
    <name type="scientific">Ancylobacter novellus</name>
    <name type="common">Thiobacillus novellus</name>
    <dbReference type="NCBI Taxonomy" id="921"/>
    <lineage>
        <taxon>Bacteria</taxon>
        <taxon>Pseudomonadati</taxon>
        <taxon>Pseudomonadota</taxon>
        <taxon>Alphaproteobacteria</taxon>
        <taxon>Hyphomicrobiales</taxon>
        <taxon>Xanthobacteraceae</taxon>
        <taxon>Ancylobacter</taxon>
    </lineage>
</organism>
<evidence type="ECO:0000313" key="4">
    <source>
        <dbReference type="Proteomes" id="UP000249577"/>
    </source>
</evidence>